<feature type="domain" description="Reverse transcriptase Ty1/copia-type" evidence="2">
    <location>
        <begin position="157"/>
        <end position="247"/>
    </location>
</feature>
<feature type="chain" id="PRO_5045830226" evidence="1">
    <location>
        <begin position="26"/>
        <end position="312"/>
    </location>
</feature>
<reference evidence="3" key="2">
    <citation type="submission" date="2022-01" db="EMBL/GenBank/DDBJ databases">
        <authorList>
            <person name="Yamashiro T."/>
            <person name="Shiraishi A."/>
            <person name="Satake H."/>
            <person name="Nakayama K."/>
        </authorList>
    </citation>
    <scope>NUCLEOTIDE SEQUENCE</scope>
</reference>
<evidence type="ECO:0000259" key="2">
    <source>
        <dbReference type="Pfam" id="PF07727"/>
    </source>
</evidence>
<dbReference type="EMBL" id="BQNB010014869">
    <property type="protein sequence ID" value="GJT33328.1"/>
    <property type="molecule type" value="Genomic_DNA"/>
</dbReference>
<dbReference type="InterPro" id="IPR013103">
    <property type="entry name" value="RVT_2"/>
</dbReference>
<name>A0ABQ5D537_9ASTR</name>
<evidence type="ECO:0000313" key="3">
    <source>
        <dbReference type="EMBL" id="GJT33328.1"/>
    </source>
</evidence>
<reference evidence="3" key="1">
    <citation type="journal article" date="2022" name="Int. J. Mol. Sci.">
        <title>Draft Genome of Tanacetum Coccineum: Genomic Comparison of Closely Related Tanacetum-Family Plants.</title>
        <authorList>
            <person name="Yamashiro T."/>
            <person name="Shiraishi A."/>
            <person name="Nakayama K."/>
            <person name="Satake H."/>
        </authorList>
    </citation>
    <scope>NUCLEOTIDE SEQUENCE</scope>
</reference>
<gene>
    <name evidence="3" type="ORF">Tco_0923747</name>
</gene>
<protein>
    <submittedName>
        <fullName evidence="3">Retrovirus-related pol polyprotein from transposon TNT 1-94</fullName>
    </submittedName>
</protein>
<dbReference type="Pfam" id="PF07727">
    <property type="entry name" value="RVT_2"/>
    <property type="match status" value="1"/>
</dbReference>
<evidence type="ECO:0000256" key="1">
    <source>
        <dbReference type="SAM" id="SignalP"/>
    </source>
</evidence>
<keyword evidence="4" id="KW-1185">Reference proteome</keyword>
<keyword evidence="1" id="KW-0732">Signal</keyword>
<sequence>MSCLHKVKFYAKASLFLWAEAVATACYTQNWSIIRLLHGKTPYDLLHDKPPDLSFFYVFGALCYPKNERKIRVSYNQTADIDFDELTAMVSEHSSSGPVLYEMTPATIYSGLVQNPPPSTPFVPPSRIEPKNYKDALTQACWIEAMQKELNEFECLEVWELVPRPDKVMVITLKWIYKVKLDELGGILKNKTRLVACGYHQEEGIDFERSFALVARLDVIRIFLTYVAHINMIIYQMDVNTAFCAKKFIFHFIKEQVENGIVEFYFVNTEYQLANIFTKALGRERIEFLINKLGMQSFMPETLKQLADEVDE</sequence>
<proteinExistence type="predicted"/>
<organism evidence="3 4">
    <name type="scientific">Tanacetum coccineum</name>
    <dbReference type="NCBI Taxonomy" id="301880"/>
    <lineage>
        <taxon>Eukaryota</taxon>
        <taxon>Viridiplantae</taxon>
        <taxon>Streptophyta</taxon>
        <taxon>Embryophyta</taxon>
        <taxon>Tracheophyta</taxon>
        <taxon>Spermatophyta</taxon>
        <taxon>Magnoliopsida</taxon>
        <taxon>eudicotyledons</taxon>
        <taxon>Gunneridae</taxon>
        <taxon>Pentapetalae</taxon>
        <taxon>asterids</taxon>
        <taxon>campanulids</taxon>
        <taxon>Asterales</taxon>
        <taxon>Asteraceae</taxon>
        <taxon>Asteroideae</taxon>
        <taxon>Anthemideae</taxon>
        <taxon>Anthemidinae</taxon>
        <taxon>Tanacetum</taxon>
    </lineage>
</organism>
<evidence type="ECO:0000313" key="4">
    <source>
        <dbReference type="Proteomes" id="UP001151760"/>
    </source>
</evidence>
<feature type="signal peptide" evidence="1">
    <location>
        <begin position="1"/>
        <end position="25"/>
    </location>
</feature>
<dbReference type="Proteomes" id="UP001151760">
    <property type="component" value="Unassembled WGS sequence"/>
</dbReference>
<comment type="caution">
    <text evidence="3">The sequence shown here is derived from an EMBL/GenBank/DDBJ whole genome shotgun (WGS) entry which is preliminary data.</text>
</comment>
<accession>A0ABQ5D537</accession>